<evidence type="ECO:0000313" key="2">
    <source>
        <dbReference type="EMBL" id="XBP71339.1"/>
    </source>
</evidence>
<accession>A0AAU7LUL9</accession>
<dbReference type="GO" id="GO:0003824">
    <property type="term" value="F:catalytic activity"/>
    <property type="evidence" value="ECO:0007669"/>
    <property type="project" value="InterPro"/>
</dbReference>
<reference evidence="2" key="1">
    <citation type="submission" date="2024-05" db="EMBL/GenBank/DDBJ databases">
        <authorList>
            <person name="Bunk B."/>
            <person name="Swiderski J."/>
            <person name="Sproer C."/>
            <person name="Thiel V."/>
        </authorList>
    </citation>
    <scope>NUCLEOTIDE SEQUENCE</scope>
    <source>
        <strain evidence="2">DSM 17735</strain>
    </source>
</reference>
<organism evidence="2">
    <name type="scientific">Polaromonas hydrogenivorans</name>
    <dbReference type="NCBI Taxonomy" id="335476"/>
    <lineage>
        <taxon>Bacteria</taxon>
        <taxon>Pseudomonadati</taxon>
        <taxon>Pseudomonadota</taxon>
        <taxon>Betaproteobacteria</taxon>
        <taxon>Burkholderiales</taxon>
        <taxon>Comamonadaceae</taxon>
        <taxon>Polaromonas</taxon>
    </lineage>
</organism>
<dbReference type="GO" id="GO:0006793">
    <property type="term" value="P:phosphorus metabolic process"/>
    <property type="evidence" value="ECO:0007669"/>
    <property type="project" value="UniProtKB-ARBA"/>
</dbReference>
<sequence length="325" mass="36164">MFITSADYKVQVEKIIQENHSIDIAVAFWGKGAEKLFANSDIPIRILCNLTSGGTNPAPIEKLRNKEIFKNIEIKHLDDLHAKVLVGDKSAIVGSANISTNGLNIEEGEFNGWQEAGFVTHDVVELKKMRQWFEQQWARGGGVNENLLEQARINWAKRREGRIGLPGEATSVLEMKPEALSDKKIFLALWSKSVSDEATAANIERHDNRIAQLGAASTPPPYFFEGWDEAPGEILLGQSIISVYVGLKGRVRVDGAYKVVDDKHSSTIGTKLHICDTLNKLEEHPFGKKQKLELEARIRKYATQLKTGATSVLIPLEDFVARYCA</sequence>
<gene>
    <name evidence="2" type="ORF">ABLV49_05925</name>
</gene>
<proteinExistence type="predicted"/>
<dbReference type="CDD" id="cd09117">
    <property type="entry name" value="PLDc_Bfil_DEXD_like"/>
    <property type="match status" value="1"/>
</dbReference>
<dbReference type="SUPFAM" id="SSF56024">
    <property type="entry name" value="Phospholipase D/nuclease"/>
    <property type="match status" value="1"/>
</dbReference>
<name>A0AAU7LUL9_9BURK</name>
<dbReference type="PROSITE" id="PS50035">
    <property type="entry name" value="PLD"/>
    <property type="match status" value="1"/>
</dbReference>
<dbReference type="AlphaFoldDB" id="A0AAU7LUL9"/>
<evidence type="ECO:0000259" key="1">
    <source>
        <dbReference type="PROSITE" id="PS50035"/>
    </source>
</evidence>
<dbReference type="InterPro" id="IPR025202">
    <property type="entry name" value="PLD-like_dom"/>
</dbReference>
<protein>
    <submittedName>
        <fullName evidence="2">Phospholipase D-like domain-containing protein</fullName>
    </submittedName>
</protein>
<dbReference type="RefSeq" id="WP_349280720.1">
    <property type="nucleotide sequence ID" value="NZ_CBCSCU010000001.1"/>
</dbReference>
<feature type="domain" description="PLD phosphodiesterase" evidence="1">
    <location>
        <begin position="76"/>
        <end position="102"/>
    </location>
</feature>
<dbReference type="Gene3D" id="3.30.870.10">
    <property type="entry name" value="Endonuclease Chain A"/>
    <property type="match status" value="1"/>
</dbReference>
<dbReference type="Pfam" id="PF13091">
    <property type="entry name" value="PLDc_2"/>
    <property type="match status" value="1"/>
</dbReference>
<dbReference type="EMBL" id="CP157675">
    <property type="protein sequence ID" value="XBP71339.1"/>
    <property type="molecule type" value="Genomic_DNA"/>
</dbReference>
<dbReference type="InterPro" id="IPR001736">
    <property type="entry name" value="PLipase_D/transphosphatidylase"/>
</dbReference>